<evidence type="ECO:0000259" key="9">
    <source>
        <dbReference type="PROSITE" id="PS50928"/>
    </source>
</evidence>
<evidence type="ECO:0000313" key="11">
    <source>
        <dbReference type="Proteomes" id="UP000192936"/>
    </source>
</evidence>
<evidence type="ECO:0000256" key="3">
    <source>
        <dbReference type="ARBA" id="ARBA00022448"/>
    </source>
</evidence>
<feature type="transmembrane region" description="Helical" evidence="8">
    <location>
        <begin position="43"/>
        <end position="67"/>
    </location>
</feature>
<keyword evidence="4" id="KW-1003">Cell membrane</keyword>
<dbReference type="PANTHER" id="PTHR42929:SF5">
    <property type="entry name" value="ABC TRANSPORTER PERMEASE PROTEIN"/>
    <property type="match status" value="1"/>
</dbReference>
<feature type="transmembrane region" description="Helical" evidence="8">
    <location>
        <begin position="393"/>
        <end position="416"/>
    </location>
</feature>
<dbReference type="GO" id="GO:0005886">
    <property type="term" value="C:plasma membrane"/>
    <property type="evidence" value="ECO:0007669"/>
    <property type="project" value="UniProtKB-SubCell"/>
</dbReference>
<dbReference type="InterPro" id="IPR035906">
    <property type="entry name" value="MetI-like_sf"/>
</dbReference>
<evidence type="ECO:0000256" key="4">
    <source>
        <dbReference type="ARBA" id="ARBA00022475"/>
    </source>
</evidence>
<feature type="domain" description="ABC transmembrane type-1" evidence="9">
    <location>
        <begin position="210"/>
        <end position="416"/>
    </location>
</feature>
<feature type="transmembrane region" description="Helical" evidence="8">
    <location>
        <begin position="216"/>
        <end position="236"/>
    </location>
</feature>
<reference evidence="10 11" key="1">
    <citation type="submission" date="2017-04" db="EMBL/GenBank/DDBJ databases">
        <authorList>
            <person name="Afonso C.L."/>
            <person name="Miller P.J."/>
            <person name="Scott M.A."/>
            <person name="Spackman E."/>
            <person name="Goraichik I."/>
            <person name="Dimitrov K.M."/>
            <person name="Suarez D.L."/>
            <person name="Swayne D.E."/>
        </authorList>
    </citation>
    <scope>NUCLEOTIDE SEQUENCE [LARGE SCALE GENOMIC DNA]</scope>
    <source>
        <strain evidence="10 11">A2P</strain>
    </source>
</reference>
<feature type="transmembrane region" description="Helical" evidence="8">
    <location>
        <begin position="248"/>
        <end position="268"/>
    </location>
</feature>
<dbReference type="Proteomes" id="UP000192936">
    <property type="component" value="Unassembled WGS sequence"/>
</dbReference>
<keyword evidence="6 8" id="KW-1133">Transmembrane helix</keyword>
<sequence length="431" mass="46840">MVRKRLLRLLNRTMPMTAAFVAGADVPLKRRLKRAERARQFRALGLVLPLLAFLLFTFVVPLAGMIWKSVDDWEVPQAMPQTVAALEHWNGQGLPDEAAFAALAADVRAAYDAGTLAVAAKRLNYIVNGYRTTLLATGRKLKEQPAPGTAKETLIALNPAWGERESWTAIKSASGPVTSYYLLAAVDLTRNADGAIVHAPADQSIYREVFMRTFEIGFGVTALCLILGFPVAYLLANLPTGRSNLLMIFVLLPFWTSLLVRTCAWIVILQSEGIVNGSLEWLGIIDEPMRLIYNRFGVYMAMTHVLLPFMILPLYSVMRGISPAYMRAAASLGAPPTTAFLRIYLPQTIPGIGAGCLLVFILAIGYYITPALVGGAADQMISSFIAFYTTETVNWGLASALGAVLLLSTLVLALVYGKLALGRQTTGGLKN</sequence>
<keyword evidence="3 8" id="KW-0813">Transport</keyword>
<dbReference type="STRING" id="286727.SAMN02982917_2576"/>
<feature type="transmembrane region" description="Helical" evidence="8">
    <location>
        <begin position="352"/>
        <end position="373"/>
    </location>
</feature>
<evidence type="ECO:0000256" key="1">
    <source>
        <dbReference type="ARBA" id="ARBA00004651"/>
    </source>
</evidence>
<dbReference type="GO" id="GO:0055085">
    <property type="term" value="P:transmembrane transport"/>
    <property type="evidence" value="ECO:0007669"/>
    <property type="project" value="InterPro"/>
</dbReference>
<evidence type="ECO:0000256" key="8">
    <source>
        <dbReference type="RuleBase" id="RU363032"/>
    </source>
</evidence>
<evidence type="ECO:0000256" key="2">
    <source>
        <dbReference type="ARBA" id="ARBA00007069"/>
    </source>
</evidence>
<dbReference type="Gene3D" id="1.10.3720.10">
    <property type="entry name" value="MetI-like"/>
    <property type="match status" value="1"/>
</dbReference>
<dbReference type="AlphaFoldDB" id="A0A1X7FDG6"/>
<dbReference type="InterPro" id="IPR000515">
    <property type="entry name" value="MetI-like"/>
</dbReference>
<protein>
    <submittedName>
        <fullName evidence="10">Putative spermidine/putrescine transport system permease protein</fullName>
    </submittedName>
</protein>
<gene>
    <name evidence="10" type="ORF">SAMN02982917_2576</name>
</gene>
<comment type="subcellular location">
    <subcellularLocation>
        <location evidence="1 8">Cell membrane</location>
        <topology evidence="1 8">Multi-pass membrane protein</topology>
    </subcellularLocation>
</comment>
<evidence type="ECO:0000256" key="7">
    <source>
        <dbReference type="ARBA" id="ARBA00023136"/>
    </source>
</evidence>
<dbReference type="PROSITE" id="PS50928">
    <property type="entry name" value="ABC_TM1"/>
    <property type="match status" value="1"/>
</dbReference>
<comment type="similarity">
    <text evidence="2">Belongs to the binding-protein-dependent transport system permease family. CysTW subfamily.</text>
</comment>
<evidence type="ECO:0000313" key="10">
    <source>
        <dbReference type="EMBL" id="SMF50390.1"/>
    </source>
</evidence>
<dbReference type="CDD" id="cd06261">
    <property type="entry name" value="TM_PBP2"/>
    <property type="match status" value="1"/>
</dbReference>
<dbReference type="SUPFAM" id="SSF161098">
    <property type="entry name" value="MetI-like"/>
    <property type="match status" value="1"/>
</dbReference>
<dbReference type="EMBL" id="FXAK01000005">
    <property type="protein sequence ID" value="SMF50390.1"/>
    <property type="molecule type" value="Genomic_DNA"/>
</dbReference>
<keyword evidence="5 8" id="KW-0812">Transmembrane</keyword>
<dbReference type="PANTHER" id="PTHR42929">
    <property type="entry name" value="INNER MEMBRANE ABC TRANSPORTER PERMEASE PROTEIN YDCU-RELATED-RELATED"/>
    <property type="match status" value="1"/>
</dbReference>
<evidence type="ECO:0000256" key="5">
    <source>
        <dbReference type="ARBA" id="ARBA00022692"/>
    </source>
</evidence>
<proteinExistence type="inferred from homology"/>
<feature type="transmembrane region" description="Helical" evidence="8">
    <location>
        <begin position="296"/>
        <end position="317"/>
    </location>
</feature>
<organism evidence="10 11">
    <name type="scientific">Azospirillum oryzae</name>
    <dbReference type="NCBI Taxonomy" id="286727"/>
    <lineage>
        <taxon>Bacteria</taxon>
        <taxon>Pseudomonadati</taxon>
        <taxon>Pseudomonadota</taxon>
        <taxon>Alphaproteobacteria</taxon>
        <taxon>Rhodospirillales</taxon>
        <taxon>Azospirillaceae</taxon>
        <taxon>Azospirillum</taxon>
    </lineage>
</organism>
<dbReference type="Pfam" id="PF00528">
    <property type="entry name" value="BPD_transp_1"/>
    <property type="match status" value="1"/>
</dbReference>
<keyword evidence="7 8" id="KW-0472">Membrane</keyword>
<evidence type="ECO:0000256" key="6">
    <source>
        <dbReference type="ARBA" id="ARBA00022989"/>
    </source>
</evidence>
<accession>A0A1X7FDG6</accession>
<name>A0A1X7FDG6_9PROT</name>